<dbReference type="Proteomes" id="UP000037179">
    <property type="component" value="Unassembled WGS sequence"/>
</dbReference>
<evidence type="ECO:0000313" key="3">
    <source>
        <dbReference type="Proteomes" id="UP000037179"/>
    </source>
</evidence>
<sequence>MPPNSGHSRLKSQYWHIQPGLGGNSPVSAAVTMAAHSADRIRSKRSRQDPLEAQQLLGIGLVGQGHPVGQIHELQLGRCDTLGAQQDQGVELQLEQRLGLVRQARGAAGLVVDDVQFALGRAVEAVHDPAQGRPVGQLGLDEGLARLRFETARILEPEVDAHQLADLGEEVVEVRVRDQPLDLGPGLAHPGPRGGDERGGGFDIPLGGGQAEQGLEHRVHHGAAHGGLRGRLGYLIDDPQPILQRTLLEIDCPRRGQRGPARAEPLCLRGSDHVNRHTWQAKRRHRQGACHSRQQ</sequence>
<reference evidence="3" key="1">
    <citation type="submission" date="2015-07" db="EMBL/GenBank/DDBJ databases">
        <title>Nocardia seriolae U-1 whole genome shotgun sequence.</title>
        <authorList>
            <person name="Imajoh M."/>
            <person name="Fukumoto Y."/>
            <person name="Sukeda M."/>
            <person name="Yamane J."/>
            <person name="Yamasaki K."/>
            <person name="Shimizu M."/>
            <person name="Ohnishi K."/>
            <person name="Oshima S."/>
        </authorList>
    </citation>
    <scope>NUCLEOTIDE SEQUENCE [LARGE SCALE GENOMIC DNA]</scope>
    <source>
        <strain evidence="3">U-1</strain>
    </source>
</reference>
<name>A0ABC9YMI8_9NOCA</name>
<evidence type="ECO:0000256" key="1">
    <source>
        <dbReference type="SAM" id="MobiDB-lite"/>
    </source>
</evidence>
<gene>
    <name evidence="2" type="ORF">NSK11_contig00008-0077</name>
</gene>
<evidence type="ECO:0000313" key="2">
    <source>
        <dbReference type="EMBL" id="GAP26706.1"/>
    </source>
</evidence>
<dbReference type="AlphaFoldDB" id="A0ABC9YMI8"/>
<dbReference type="EMBL" id="BBYQ01000008">
    <property type="protein sequence ID" value="GAP26706.1"/>
    <property type="molecule type" value="Genomic_DNA"/>
</dbReference>
<keyword evidence="3" id="KW-1185">Reference proteome</keyword>
<accession>A0ABC9YMI8</accession>
<proteinExistence type="predicted"/>
<protein>
    <submittedName>
        <fullName evidence="2">Uncharacterized protein</fullName>
    </submittedName>
</protein>
<organism evidence="2 3">
    <name type="scientific">Nocardia seriolae</name>
    <dbReference type="NCBI Taxonomy" id="37332"/>
    <lineage>
        <taxon>Bacteria</taxon>
        <taxon>Bacillati</taxon>
        <taxon>Actinomycetota</taxon>
        <taxon>Actinomycetes</taxon>
        <taxon>Mycobacteriales</taxon>
        <taxon>Nocardiaceae</taxon>
        <taxon>Nocardia</taxon>
    </lineage>
</organism>
<comment type="caution">
    <text evidence="2">The sequence shown here is derived from an EMBL/GenBank/DDBJ whole genome shotgun (WGS) entry which is preliminary data.</text>
</comment>
<feature type="region of interest" description="Disordered" evidence="1">
    <location>
        <begin position="182"/>
        <end position="202"/>
    </location>
</feature>
<reference evidence="2 3" key="2">
    <citation type="journal article" date="2016" name="Genome Announc.">
        <title>Draft Genome Sequence of Erythromycin- and Oxytetracycline-Sensitive Nocardia seriolae Strain U-1 (NBRC 110359).</title>
        <authorList>
            <person name="Imajoh M."/>
            <person name="Sukeda M."/>
            <person name="Shimizu M."/>
            <person name="Yamane J."/>
            <person name="Ohnishi K."/>
            <person name="Oshima S."/>
        </authorList>
    </citation>
    <scope>NUCLEOTIDE SEQUENCE [LARGE SCALE GENOMIC DNA]</scope>
    <source>
        <strain evidence="2 3">U-1</strain>
    </source>
</reference>